<dbReference type="Proteomes" id="UP000030764">
    <property type="component" value="Unassembled WGS sequence"/>
</dbReference>
<evidence type="ECO:0000313" key="9">
    <source>
        <dbReference type="EMBL" id="KFD62640.1"/>
    </source>
</evidence>
<dbReference type="InterPro" id="IPR001841">
    <property type="entry name" value="Znf_RING"/>
</dbReference>
<proteinExistence type="predicted"/>
<feature type="compositionally biased region" description="Basic and acidic residues" evidence="6">
    <location>
        <begin position="197"/>
        <end position="218"/>
    </location>
</feature>
<reference evidence="8 10" key="1">
    <citation type="journal article" date="2014" name="Nat. Genet.">
        <title>Genome and transcriptome of the porcine whipworm Trichuris suis.</title>
        <authorList>
            <person name="Jex A.R."/>
            <person name="Nejsum P."/>
            <person name="Schwarz E.M."/>
            <person name="Hu L."/>
            <person name="Young N.D."/>
            <person name="Hall R.S."/>
            <person name="Korhonen P.K."/>
            <person name="Liao S."/>
            <person name="Thamsborg S."/>
            <person name="Xia J."/>
            <person name="Xu P."/>
            <person name="Wang S."/>
            <person name="Scheerlinck J.P."/>
            <person name="Hofmann A."/>
            <person name="Sternberg P.W."/>
            <person name="Wang J."/>
            <person name="Gasser R.B."/>
        </authorList>
    </citation>
    <scope>NUCLEOTIDE SEQUENCE [LARGE SCALE GENOMIC DNA]</scope>
    <source>
        <strain evidence="9">DCEP-RM93F</strain>
        <strain evidence="8">DCEP-RM93M</strain>
    </source>
</reference>
<dbReference type="InterPro" id="IPR013083">
    <property type="entry name" value="Znf_RING/FYVE/PHD"/>
</dbReference>
<dbReference type="EMBL" id="KL367591">
    <property type="protein sequence ID" value="KFD62640.1"/>
    <property type="molecule type" value="Genomic_DNA"/>
</dbReference>
<dbReference type="GO" id="GO:0008270">
    <property type="term" value="F:zinc ion binding"/>
    <property type="evidence" value="ECO:0007669"/>
    <property type="project" value="UniProtKB-KW"/>
</dbReference>
<name>A0A085M8V1_9BILA</name>
<feature type="domain" description="RING-type" evidence="7">
    <location>
        <begin position="5"/>
        <end position="45"/>
    </location>
</feature>
<evidence type="ECO:0000313" key="10">
    <source>
        <dbReference type="Proteomes" id="UP000030764"/>
    </source>
</evidence>
<dbReference type="PANTHER" id="PTHR45969:SF69">
    <property type="entry name" value="FINGER DOMAIN PROTEIN, PUTATIVE (AFU_ORTHOLOGUE AFUA_3G12190)-RELATED"/>
    <property type="match status" value="1"/>
</dbReference>
<evidence type="ECO:0000259" key="7">
    <source>
        <dbReference type="PROSITE" id="PS50089"/>
    </source>
</evidence>
<keyword evidence="10" id="KW-1185">Reference proteome</keyword>
<dbReference type="PANTHER" id="PTHR45969">
    <property type="entry name" value="RING ZINC FINGER PROTEIN-RELATED"/>
    <property type="match status" value="1"/>
</dbReference>
<evidence type="ECO:0000256" key="5">
    <source>
        <dbReference type="SAM" id="Coils"/>
    </source>
</evidence>
<keyword evidence="5" id="KW-0175">Coiled coil</keyword>
<organism evidence="8 10">
    <name type="scientific">Trichuris suis</name>
    <name type="common">pig whipworm</name>
    <dbReference type="NCBI Taxonomy" id="68888"/>
    <lineage>
        <taxon>Eukaryota</taxon>
        <taxon>Metazoa</taxon>
        <taxon>Ecdysozoa</taxon>
        <taxon>Nematoda</taxon>
        <taxon>Enoplea</taxon>
        <taxon>Dorylaimia</taxon>
        <taxon>Trichinellida</taxon>
        <taxon>Trichuridae</taxon>
        <taxon>Trichuris</taxon>
    </lineage>
</organism>
<feature type="region of interest" description="Disordered" evidence="6">
    <location>
        <begin position="191"/>
        <end position="293"/>
    </location>
</feature>
<dbReference type="OrthoDB" id="5855253at2759"/>
<evidence type="ECO:0000256" key="6">
    <source>
        <dbReference type="SAM" id="MobiDB-lite"/>
    </source>
</evidence>
<keyword evidence="1" id="KW-0479">Metal-binding</keyword>
<keyword evidence="2 4" id="KW-0863">Zinc-finger</keyword>
<protein>
    <recommendedName>
        <fullName evidence="7">RING-type domain-containing protein</fullName>
    </recommendedName>
</protein>
<dbReference type="PROSITE" id="PS50089">
    <property type="entry name" value="ZF_RING_2"/>
    <property type="match status" value="1"/>
</dbReference>
<evidence type="ECO:0000256" key="2">
    <source>
        <dbReference type="ARBA" id="ARBA00022771"/>
    </source>
</evidence>
<dbReference type="Proteomes" id="UP000030758">
    <property type="component" value="Unassembled WGS sequence"/>
</dbReference>
<dbReference type="GO" id="GO:0061630">
    <property type="term" value="F:ubiquitin protein ligase activity"/>
    <property type="evidence" value="ECO:0007669"/>
    <property type="project" value="TreeGrafter"/>
</dbReference>
<dbReference type="SMART" id="SM00184">
    <property type="entry name" value="RING"/>
    <property type="match status" value="1"/>
</dbReference>
<evidence type="ECO:0000256" key="1">
    <source>
        <dbReference type="ARBA" id="ARBA00022723"/>
    </source>
</evidence>
<dbReference type="SUPFAM" id="SSF57850">
    <property type="entry name" value="RING/U-box"/>
    <property type="match status" value="1"/>
</dbReference>
<dbReference type="GO" id="GO:0016567">
    <property type="term" value="P:protein ubiquitination"/>
    <property type="evidence" value="ECO:0007669"/>
    <property type="project" value="TreeGrafter"/>
</dbReference>
<dbReference type="Gene3D" id="3.30.40.10">
    <property type="entry name" value="Zinc/RING finger domain, C3HC4 (zinc finger)"/>
    <property type="match status" value="1"/>
</dbReference>
<feature type="compositionally biased region" description="Basic residues" evidence="6">
    <location>
        <begin position="255"/>
        <end position="268"/>
    </location>
</feature>
<evidence type="ECO:0000256" key="4">
    <source>
        <dbReference type="PROSITE-ProRule" id="PRU00175"/>
    </source>
</evidence>
<accession>A0A085M8V1</accession>
<gene>
    <name evidence="8" type="ORF">M513_05563</name>
    <name evidence="9" type="ORF">M514_05563</name>
</gene>
<sequence>MSSSCPICMERCHVNDLSALSCGHTFHRECVRRWLLSNPYCPTCRAVAAANSSLYQLQLEVVEETAENELTYNSSVDNEDFWQMALKNESDEFEAKLAGLESEIKKLEKRLSQISADLKLCQRAAKDVSKVEKCNAKLKTQLTTMKKENGVLKRLVELDKADNLESCFSDIEDIAALHFCVEVIKRKHRELQSSCSKEAEESMRASRELARTRKENAAMRRSLMGDTDESSSSSKPVQETEDESSESVAVGTSSKIRRGRRNVRKKKRPMPDSDEDYHLTDDEDSESGAIAGISMTMRSGTRTRALRYAFSSGAQRPKKARRK</sequence>
<keyword evidence="3" id="KW-0862">Zinc</keyword>
<feature type="coiled-coil region" evidence="5">
    <location>
        <begin position="83"/>
        <end position="124"/>
    </location>
</feature>
<dbReference type="EMBL" id="KL363215">
    <property type="protein sequence ID" value="KFD53647.1"/>
    <property type="molecule type" value="Genomic_DNA"/>
</dbReference>
<dbReference type="AlphaFoldDB" id="A0A085M8V1"/>
<evidence type="ECO:0000256" key="3">
    <source>
        <dbReference type="ARBA" id="ARBA00022833"/>
    </source>
</evidence>
<dbReference type="Pfam" id="PF13639">
    <property type="entry name" value="zf-RING_2"/>
    <property type="match status" value="1"/>
</dbReference>
<evidence type="ECO:0000313" key="8">
    <source>
        <dbReference type="EMBL" id="KFD53647.1"/>
    </source>
</evidence>